<evidence type="ECO:0000256" key="1">
    <source>
        <dbReference type="SAM" id="MobiDB-lite"/>
    </source>
</evidence>
<dbReference type="Gene3D" id="3.30.750.140">
    <property type="match status" value="1"/>
</dbReference>
<protein>
    <submittedName>
        <fullName evidence="3">Flagellar hook-length control protein FliK</fullName>
    </submittedName>
</protein>
<keyword evidence="3" id="KW-0282">Flagellum</keyword>
<accession>A0ABV3Z8A0</accession>
<evidence type="ECO:0000313" key="3">
    <source>
        <dbReference type="EMBL" id="MEX6634703.1"/>
    </source>
</evidence>
<organism evidence="3 4">
    <name type="scientific">Hyphococcus lacteus</name>
    <dbReference type="NCBI Taxonomy" id="3143536"/>
    <lineage>
        <taxon>Bacteria</taxon>
        <taxon>Pseudomonadati</taxon>
        <taxon>Pseudomonadota</taxon>
        <taxon>Alphaproteobacteria</taxon>
        <taxon>Parvularculales</taxon>
        <taxon>Parvularculaceae</taxon>
        <taxon>Hyphococcus</taxon>
    </lineage>
</organism>
<keyword evidence="3" id="KW-0969">Cilium</keyword>
<feature type="domain" description="Flagellar hook-length control protein-like C-terminal" evidence="2">
    <location>
        <begin position="250"/>
        <end position="330"/>
    </location>
</feature>
<reference evidence="3 4" key="1">
    <citation type="submission" date="2024-05" db="EMBL/GenBank/DDBJ databases">
        <title>Three bacterial strains, DH-69, EH-24, and ECK-19 isolated from coastal sediments.</title>
        <authorList>
            <person name="Ye Y.-Q."/>
            <person name="Du Z.-J."/>
        </authorList>
    </citation>
    <scope>NUCLEOTIDE SEQUENCE [LARGE SCALE GENOMIC DNA]</scope>
    <source>
        <strain evidence="3 4">ECK-19</strain>
    </source>
</reference>
<keyword evidence="4" id="KW-1185">Reference proteome</keyword>
<keyword evidence="3" id="KW-0966">Cell projection</keyword>
<dbReference type="InterPro" id="IPR021136">
    <property type="entry name" value="Flagellar_hook_control-like_C"/>
</dbReference>
<comment type="caution">
    <text evidence="3">The sequence shown here is derived from an EMBL/GenBank/DDBJ whole genome shotgun (WGS) entry which is preliminary data.</text>
</comment>
<sequence>MENSHISFLTSLGGKSVGEAFANGGIATKKGEGETENAGFFTFLESLLSQAKKPSGTNENALVTVSAMSSENLPQGNFEFTPAIKRDGTINQETTEISTATSISGPVSGKPDLTISSGDADSSKAGLVTQNNGLPLKSANLESTNAAIDGESPEVSREIEIVDEAEGELRFPIGKSQQQKAVLNGAAVVSNFALSNADASAVEVVGNQVSSDADIEIGERTTHSKLETVSVTTDKSAHVNPMRDQIVAAVSNRQGDSRLEVRLDPPELGKLMIGFEGDSPDNIVRAVISADSPETLDLLRRNADVFQRALAEQGMGTLDLEFRQGGQQNSSGEEAPQSLLSLNAGEKNGAADQDVSPMLTALGRLDRRL</sequence>
<dbReference type="Pfam" id="PF02120">
    <property type="entry name" value="Flg_hook"/>
    <property type="match status" value="1"/>
</dbReference>
<name>A0ABV3Z8A0_9PROT</name>
<evidence type="ECO:0000259" key="2">
    <source>
        <dbReference type="Pfam" id="PF02120"/>
    </source>
</evidence>
<dbReference type="CDD" id="cd17470">
    <property type="entry name" value="T3SS_Flik_C"/>
    <property type="match status" value="1"/>
</dbReference>
<dbReference type="RefSeq" id="WP_369314744.1">
    <property type="nucleotide sequence ID" value="NZ_JBEHZE010000002.1"/>
</dbReference>
<feature type="region of interest" description="Disordered" evidence="1">
    <location>
        <begin position="98"/>
        <end position="124"/>
    </location>
</feature>
<dbReference type="InterPro" id="IPR038610">
    <property type="entry name" value="FliK-like_C_sf"/>
</dbReference>
<dbReference type="EMBL" id="JBEHZE010000002">
    <property type="protein sequence ID" value="MEX6634703.1"/>
    <property type="molecule type" value="Genomic_DNA"/>
</dbReference>
<evidence type="ECO:0000313" key="4">
    <source>
        <dbReference type="Proteomes" id="UP001560685"/>
    </source>
</evidence>
<dbReference type="Proteomes" id="UP001560685">
    <property type="component" value="Unassembled WGS sequence"/>
</dbReference>
<gene>
    <name evidence="3" type="ORF">ABFZ84_14225</name>
</gene>
<proteinExistence type="predicted"/>